<protein>
    <submittedName>
        <fullName evidence="1">Uncharacterized protein</fullName>
    </submittedName>
</protein>
<organism evidence="1 2">
    <name type="scientific">Arabidopsis thaliana x Arabidopsis arenosa</name>
    <dbReference type="NCBI Taxonomy" id="1240361"/>
    <lineage>
        <taxon>Eukaryota</taxon>
        <taxon>Viridiplantae</taxon>
        <taxon>Streptophyta</taxon>
        <taxon>Embryophyta</taxon>
        <taxon>Tracheophyta</taxon>
        <taxon>Spermatophyta</taxon>
        <taxon>Magnoliopsida</taxon>
        <taxon>eudicotyledons</taxon>
        <taxon>Gunneridae</taxon>
        <taxon>Pentapetalae</taxon>
        <taxon>rosids</taxon>
        <taxon>malvids</taxon>
        <taxon>Brassicales</taxon>
        <taxon>Brassicaceae</taxon>
        <taxon>Camelineae</taxon>
        <taxon>Arabidopsis</taxon>
    </lineage>
</organism>
<dbReference type="EMBL" id="JAEFBK010000011">
    <property type="protein sequence ID" value="KAG7552660.1"/>
    <property type="molecule type" value="Genomic_DNA"/>
</dbReference>
<evidence type="ECO:0000313" key="2">
    <source>
        <dbReference type="Proteomes" id="UP000694240"/>
    </source>
</evidence>
<keyword evidence="2" id="KW-1185">Reference proteome</keyword>
<accession>A0A8T1Z1D5</accession>
<dbReference type="AlphaFoldDB" id="A0A8T1Z1D5"/>
<gene>
    <name evidence="1" type="ORF">ISN45_Aa06g032580</name>
</gene>
<proteinExistence type="predicted"/>
<comment type="caution">
    <text evidence="1">The sequence shown here is derived from an EMBL/GenBank/DDBJ whole genome shotgun (WGS) entry which is preliminary data.</text>
</comment>
<feature type="non-terminal residue" evidence="1">
    <location>
        <position position="1"/>
    </location>
</feature>
<evidence type="ECO:0000313" key="1">
    <source>
        <dbReference type="EMBL" id="KAG7552660.1"/>
    </source>
</evidence>
<sequence>VSLNVGRSGKGMVQRLHVVTNALAIFVAPGFKVRPDKYEA</sequence>
<reference evidence="1 2" key="1">
    <citation type="submission" date="2020-12" db="EMBL/GenBank/DDBJ databases">
        <title>Concerted genomic and epigenomic changes stabilize Arabidopsis allopolyploids.</title>
        <authorList>
            <person name="Chen Z."/>
        </authorList>
    </citation>
    <scope>NUCLEOTIDE SEQUENCE [LARGE SCALE GENOMIC DNA]</scope>
    <source>
        <strain evidence="1">Allo738</strain>
        <tissue evidence="1">Leaf</tissue>
    </source>
</reference>
<name>A0A8T1Z1D5_9BRAS</name>
<dbReference type="Proteomes" id="UP000694240">
    <property type="component" value="Chromosome 11"/>
</dbReference>